<evidence type="ECO:0000313" key="1">
    <source>
        <dbReference type="EMBL" id="KAK2143735.1"/>
    </source>
</evidence>
<sequence length="93" mass="10473">MCLFSQSFDDYWSKEEVQRGLKQGTLIEDMKSDVYIAGTLVRNRALNADVVAVEILPREEWRVSVAGIIPFCDTGDIERVLEVIGPLQKSCPL</sequence>
<proteinExistence type="predicted"/>
<organism evidence="1 2">
    <name type="scientific">Ridgeia piscesae</name>
    <name type="common">Tubeworm</name>
    <dbReference type="NCBI Taxonomy" id="27915"/>
    <lineage>
        <taxon>Eukaryota</taxon>
        <taxon>Metazoa</taxon>
        <taxon>Spiralia</taxon>
        <taxon>Lophotrochozoa</taxon>
        <taxon>Annelida</taxon>
        <taxon>Polychaeta</taxon>
        <taxon>Sedentaria</taxon>
        <taxon>Canalipalpata</taxon>
        <taxon>Sabellida</taxon>
        <taxon>Siboglinidae</taxon>
        <taxon>Ridgeia</taxon>
    </lineage>
</organism>
<evidence type="ECO:0000313" key="2">
    <source>
        <dbReference type="Proteomes" id="UP001209878"/>
    </source>
</evidence>
<protein>
    <submittedName>
        <fullName evidence="1">Uncharacterized protein</fullName>
    </submittedName>
</protein>
<dbReference type="InterPro" id="IPR012340">
    <property type="entry name" value="NA-bd_OB-fold"/>
</dbReference>
<reference evidence="1" key="1">
    <citation type="journal article" date="2023" name="Mol. Biol. Evol.">
        <title>Third-Generation Sequencing Reveals the Adaptive Role of the Epigenome in Three Deep-Sea Polychaetes.</title>
        <authorList>
            <person name="Perez M."/>
            <person name="Aroh O."/>
            <person name="Sun Y."/>
            <person name="Lan Y."/>
            <person name="Juniper S.K."/>
            <person name="Young C.R."/>
            <person name="Angers B."/>
            <person name="Qian P.Y."/>
        </authorList>
    </citation>
    <scope>NUCLEOTIDE SEQUENCE</scope>
    <source>
        <strain evidence="1">R07B-5</strain>
    </source>
</reference>
<dbReference type="SUPFAM" id="SSF50249">
    <property type="entry name" value="Nucleic acid-binding proteins"/>
    <property type="match status" value="1"/>
</dbReference>
<name>A0AAD9J154_RIDPI</name>
<dbReference type="Proteomes" id="UP001209878">
    <property type="component" value="Unassembled WGS sequence"/>
</dbReference>
<dbReference type="Gene3D" id="2.40.50.690">
    <property type="match status" value="1"/>
</dbReference>
<gene>
    <name evidence="1" type="ORF">NP493_4429g00000</name>
</gene>
<keyword evidence="2" id="KW-1185">Reference proteome</keyword>
<dbReference type="AlphaFoldDB" id="A0AAD9J154"/>
<dbReference type="EMBL" id="JAODUO010004421">
    <property type="protein sequence ID" value="KAK2143735.1"/>
    <property type="molecule type" value="Genomic_DNA"/>
</dbReference>
<accession>A0AAD9J154</accession>
<comment type="caution">
    <text evidence="1">The sequence shown here is derived from an EMBL/GenBank/DDBJ whole genome shotgun (WGS) entry which is preliminary data.</text>
</comment>